<comment type="caution">
    <text evidence="2">The sequence shown here is derived from an EMBL/GenBank/DDBJ whole genome shotgun (WGS) entry which is preliminary data.</text>
</comment>
<sequence length="194" mass="22132">MSHSLFVVLLLLLLSCISVCAEKVGQQEGAGGVRGGPRAAAKKPLLRTFNGFHFLKFGNGELVAINGAALFPRNADQPEYMELLTPASSEGQSAWWNTRRNWFRFYSYEYNPLLRQYVLGIAFRAVYALVESNERPIERYYDIYGLPFWARYSTIRIVWMNTLNGGIGENSFTYTPFNIRFPFMKGTATVVRFL</sequence>
<evidence type="ECO:0000256" key="1">
    <source>
        <dbReference type="SAM" id="SignalP"/>
    </source>
</evidence>
<reference evidence="2 3" key="1">
    <citation type="submission" date="2017-03" db="EMBL/GenBank/DDBJ databases">
        <title>An alternative strategy for trypanosome survival in the mammalian bloodstream revealed through genome and transcriptome analysis of the ubiquitous bovine parasite Trypanosoma (Megatrypanum) theileri.</title>
        <authorList>
            <person name="Kelly S."/>
            <person name="Ivens A."/>
            <person name="Mott A."/>
            <person name="O'Neill E."/>
            <person name="Emms D."/>
            <person name="Macleod O."/>
            <person name="Voorheis P."/>
            <person name="Matthews J."/>
            <person name="Matthews K."/>
            <person name="Carrington M."/>
        </authorList>
    </citation>
    <scope>NUCLEOTIDE SEQUENCE [LARGE SCALE GENOMIC DNA]</scope>
    <source>
        <strain evidence="2">Edinburgh</strain>
    </source>
</reference>
<accession>A0A1X0NSM1</accession>
<dbReference type="EMBL" id="NBCO01000021">
    <property type="protein sequence ID" value="ORC87687.1"/>
    <property type="molecule type" value="Genomic_DNA"/>
</dbReference>
<gene>
    <name evidence="2" type="ORF">TM35_000212930</name>
</gene>
<protein>
    <submittedName>
        <fullName evidence="2">Uncharacterized protein</fullName>
    </submittedName>
</protein>
<name>A0A1X0NSM1_9TRYP</name>
<dbReference type="GeneID" id="39986923"/>
<keyword evidence="3" id="KW-1185">Reference proteome</keyword>
<feature type="chain" id="PRO_5012032449" evidence="1">
    <location>
        <begin position="22"/>
        <end position="194"/>
    </location>
</feature>
<dbReference type="AlphaFoldDB" id="A0A1X0NSM1"/>
<feature type="non-terminal residue" evidence="2">
    <location>
        <position position="194"/>
    </location>
</feature>
<dbReference type="VEuPathDB" id="TriTrypDB:TM35_000212930"/>
<feature type="signal peptide" evidence="1">
    <location>
        <begin position="1"/>
        <end position="21"/>
    </location>
</feature>
<evidence type="ECO:0000313" key="2">
    <source>
        <dbReference type="EMBL" id="ORC87687.1"/>
    </source>
</evidence>
<evidence type="ECO:0000313" key="3">
    <source>
        <dbReference type="Proteomes" id="UP000192257"/>
    </source>
</evidence>
<organism evidence="2 3">
    <name type="scientific">Trypanosoma theileri</name>
    <dbReference type="NCBI Taxonomy" id="67003"/>
    <lineage>
        <taxon>Eukaryota</taxon>
        <taxon>Discoba</taxon>
        <taxon>Euglenozoa</taxon>
        <taxon>Kinetoplastea</taxon>
        <taxon>Metakinetoplastina</taxon>
        <taxon>Trypanosomatida</taxon>
        <taxon>Trypanosomatidae</taxon>
        <taxon>Trypanosoma</taxon>
    </lineage>
</organism>
<dbReference type="RefSeq" id="XP_028881753.1">
    <property type="nucleotide sequence ID" value="XM_029027143.1"/>
</dbReference>
<proteinExistence type="predicted"/>
<keyword evidence="1" id="KW-0732">Signal</keyword>
<dbReference type="Proteomes" id="UP000192257">
    <property type="component" value="Unassembled WGS sequence"/>
</dbReference>